<dbReference type="Proteomes" id="UP001342826">
    <property type="component" value="Unassembled WGS sequence"/>
</dbReference>
<organism evidence="1 2">
    <name type="scientific">Metabacillus fastidiosus</name>
    <dbReference type="NCBI Taxonomy" id="1458"/>
    <lineage>
        <taxon>Bacteria</taxon>
        <taxon>Bacillati</taxon>
        <taxon>Bacillota</taxon>
        <taxon>Bacilli</taxon>
        <taxon>Bacillales</taxon>
        <taxon>Bacillaceae</taxon>
        <taxon>Metabacillus</taxon>
    </lineage>
</organism>
<keyword evidence="2" id="KW-1185">Reference proteome</keyword>
<accession>A0ABU6NXU0</accession>
<gene>
    <name evidence="1" type="ORF">P9271_11485</name>
</gene>
<reference evidence="1 2" key="1">
    <citation type="submission" date="2023-03" db="EMBL/GenBank/DDBJ databases">
        <title>Bacillus Genome Sequencing.</title>
        <authorList>
            <person name="Dunlap C."/>
        </authorList>
    </citation>
    <scope>NUCLEOTIDE SEQUENCE [LARGE SCALE GENOMIC DNA]</scope>
    <source>
        <strain evidence="1 2">NRS-1717</strain>
    </source>
</reference>
<name>A0ABU6NXU0_9BACI</name>
<proteinExistence type="predicted"/>
<evidence type="ECO:0000313" key="2">
    <source>
        <dbReference type="Proteomes" id="UP001342826"/>
    </source>
</evidence>
<dbReference type="RefSeq" id="WP_328015261.1">
    <property type="nucleotide sequence ID" value="NZ_JARTFS010000008.1"/>
</dbReference>
<protein>
    <submittedName>
        <fullName evidence="1">Uncharacterized protein</fullName>
    </submittedName>
</protein>
<comment type="caution">
    <text evidence="1">The sequence shown here is derived from an EMBL/GenBank/DDBJ whole genome shotgun (WGS) entry which is preliminary data.</text>
</comment>
<dbReference type="EMBL" id="JARTFS010000008">
    <property type="protein sequence ID" value="MED4401939.1"/>
    <property type="molecule type" value="Genomic_DNA"/>
</dbReference>
<sequence length="66" mass="7905">MNYHLIVNKVTEMIYEREPSLLERFGDKGKEKCREDNHHHMKQLESACELNQSVFSQTMRFGLMVF</sequence>
<evidence type="ECO:0000313" key="1">
    <source>
        <dbReference type="EMBL" id="MED4401939.1"/>
    </source>
</evidence>